<evidence type="ECO:0000256" key="2">
    <source>
        <dbReference type="RuleBase" id="RU362080"/>
    </source>
</evidence>
<dbReference type="NCBIfam" id="TIGR01552">
    <property type="entry name" value="phd_fam"/>
    <property type="match status" value="1"/>
</dbReference>
<dbReference type="PANTHER" id="PTHR35377">
    <property type="entry name" value="ANTITOXIN VAPB49-RELATED-RELATED"/>
    <property type="match status" value="1"/>
</dbReference>
<comment type="similarity">
    <text evidence="1 2">Belongs to the phD/YefM antitoxin family.</text>
</comment>
<dbReference type="SUPFAM" id="SSF143120">
    <property type="entry name" value="YefM-like"/>
    <property type="match status" value="1"/>
</dbReference>
<dbReference type="Gene3D" id="3.40.1620.10">
    <property type="entry name" value="YefM-like domain"/>
    <property type="match status" value="1"/>
</dbReference>
<protein>
    <recommendedName>
        <fullName evidence="2">Antitoxin</fullName>
    </recommendedName>
</protein>
<dbReference type="Proteomes" id="UP001220395">
    <property type="component" value="Chromosome"/>
</dbReference>
<evidence type="ECO:0000313" key="4">
    <source>
        <dbReference type="Proteomes" id="UP001220395"/>
    </source>
</evidence>
<dbReference type="Pfam" id="PF02604">
    <property type="entry name" value="PhdYeFM_antitox"/>
    <property type="match status" value="1"/>
</dbReference>
<reference evidence="3 4" key="1">
    <citation type="submission" date="2023-02" db="EMBL/GenBank/DDBJ databases">
        <title>Genome sequence of Sphingomonas naphthae.</title>
        <authorList>
            <person name="Kim S."/>
            <person name="Heo J."/>
            <person name="Kwon S.-W."/>
        </authorList>
    </citation>
    <scope>NUCLEOTIDE SEQUENCE [LARGE SCALE GENOMIC DNA]</scope>
    <source>
        <strain evidence="3 4">KACC 18716</strain>
    </source>
</reference>
<accession>A0ABY7TLZ1</accession>
<comment type="function">
    <text evidence="2">Antitoxin component of a type II toxin-antitoxin (TA) system.</text>
</comment>
<dbReference type="InterPro" id="IPR036165">
    <property type="entry name" value="YefM-like_sf"/>
</dbReference>
<dbReference type="InterPro" id="IPR006442">
    <property type="entry name" value="Antitoxin_Phd/YefM"/>
</dbReference>
<organism evidence="3 4">
    <name type="scientific">Sphingomonas naphthae</name>
    <dbReference type="NCBI Taxonomy" id="1813468"/>
    <lineage>
        <taxon>Bacteria</taxon>
        <taxon>Pseudomonadati</taxon>
        <taxon>Pseudomonadota</taxon>
        <taxon>Alphaproteobacteria</taxon>
        <taxon>Sphingomonadales</taxon>
        <taxon>Sphingomonadaceae</taxon>
        <taxon>Sphingomonas</taxon>
    </lineage>
</organism>
<sequence length="79" mass="8707">MTTVTVHEAKTHLSRLIAEVEAGGEVVIARGKEPVVKLVAVKPKRTPQFGALKGKIGWSESFWDPLPEDELRLWNGEGD</sequence>
<dbReference type="InterPro" id="IPR051416">
    <property type="entry name" value="phD-YefM_TA_antitoxins"/>
</dbReference>
<dbReference type="EMBL" id="CP117411">
    <property type="protein sequence ID" value="WCT74053.1"/>
    <property type="molecule type" value="Genomic_DNA"/>
</dbReference>
<evidence type="ECO:0000313" key="3">
    <source>
        <dbReference type="EMBL" id="WCT74053.1"/>
    </source>
</evidence>
<evidence type="ECO:0000256" key="1">
    <source>
        <dbReference type="ARBA" id="ARBA00009981"/>
    </source>
</evidence>
<proteinExistence type="inferred from homology"/>
<dbReference type="RefSeq" id="WP_273688777.1">
    <property type="nucleotide sequence ID" value="NZ_CP117411.1"/>
</dbReference>
<keyword evidence="4" id="KW-1185">Reference proteome</keyword>
<gene>
    <name evidence="3" type="ORF">PQ455_02140</name>
</gene>
<name>A0ABY7TLZ1_9SPHN</name>